<keyword evidence="2" id="KW-1185">Reference proteome</keyword>
<dbReference type="EMBL" id="KV417832">
    <property type="protein sequence ID" value="KZP05559.1"/>
    <property type="molecule type" value="Genomic_DNA"/>
</dbReference>
<sequence>LLHITLSIRAAGPVWCYWAFAMERYCGMLQPAIHSRCFPYASLDHHITKVAQITQIKIIYNAHTELSLKPPQGTVAGLFRDLSCMWLDNLLY</sequence>
<protein>
    <submittedName>
        <fullName evidence="1">Uncharacterized protein</fullName>
    </submittedName>
</protein>
<evidence type="ECO:0000313" key="2">
    <source>
        <dbReference type="Proteomes" id="UP000076532"/>
    </source>
</evidence>
<dbReference type="OrthoDB" id="6613063at2759"/>
<gene>
    <name evidence="1" type="ORF">FIBSPDRAFT_765690</name>
</gene>
<proteinExistence type="predicted"/>
<accession>A0A167W0D4</accession>
<evidence type="ECO:0000313" key="1">
    <source>
        <dbReference type="EMBL" id="KZP05559.1"/>
    </source>
</evidence>
<dbReference type="STRING" id="436010.A0A167W0D4"/>
<reference evidence="1 2" key="1">
    <citation type="journal article" date="2016" name="Mol. Biol. Evol.">
        <title>Comparative Genomics of Early-Diverging Mushroom-Forming Fungi Provides Insights into the Origins of Lignocellulose Decay Capabilities.</title>
        <authorList>
            <person name="Nagy L.G."/>
            <person name="Riley R."/>
            <person name="Tritt A."/>
            <person name="Adam C."/>
            <person name="Daum C."/>
            <person name="Floudas D."/>
            <person name="Sun H."/>
            <person name="Yadav J.S."/>
            <person name="Pangilinan J."/>
            <person name="Larsson K.H."/>
            <person name="Matsuura K."/>
            <person name="Barry K."/>
            <person name="Labutti K."/>
            <person name="Kuo R."/>
            <person name="Ohm R.A."/>
            <person name="Bhattacharya S.S."/>
            <person name="Shirouzu T."/>
            <person name="Yoshinaga Y."/>
            <person name="Martin F.M."/>
            <person name="Grigoriev I.V."/>
            <person name="Hibbett D.S."/>
        </authorList>
    </citation>
    <scope>NUCLEOTIDE SEQUENCE [LARGE SCALE GENOMIC DNA]</scope>
    <source>
        <strain evidence="1 2">CBS 109695</strain>
    </source>
</reference>
<organism evidence="1 2">
    <name type="scientific">Athelia psychrophila</name>
    <dbReference type="NCBI Taxonomy" id="1759441"/>
    <lineage>
        <taxon>Eukaryota</taxon>
        <taxon>Fungi</taxon>
        <taxon>Dikarya</taxon>
        <taxon>Basidiomycota</taxon>
        <taxon>Agaricomycotina</taxon>
        <taxon>Agaricomycetes</taxon>
        <taxon>Agaricomycetidae</taxon>
        <taxon>Atheliales</taxon>
        <taxon>Atheliaceae</taxon>
        <taxon>Athelia</taxon>
    </lineage>
</organism>
<name>A0A167W0D4_9AGAM</name>
<dbReference type="Proteomes" id="UP000076532">
    <property type="component" value="Unassembled WGS sequence"/>
</dbReference>
<dbReference type="AlphaFoldDB" id="A0A167W0D4"/>
<feature type="non-terminal residue" evidence="1">
    <location>
        <position position="1"/>
    </location>
</feature>